<sequence>MTGISDRIMKRLLSKGRGKWVCTPKDFLDLGSRAAIDQALSRLTKNGDLRRLGRGLYDLPRTSGVLKRPAPVDIEKAVAAIARRDGVRIMPDGIVAANQLGLTNAVPAKTSYVTDGPTRDVKIGSRTIHLRHASPSVMAWTGKTSAPVAQALLCLGSKAASDTRVVTTLKHKLPDAVKRDLLHNSSGLPSWAVPIVQSIMEAQ</sequence>
<organism evidence="1">
    <name type="scientific">Ruegeria sp. PrR005</name>
    <dbReference type="NCBI Taxonomy" id="2706882"/>
    <lineage>
        <taxon>Bacteria</taxon>
        <taxon>Pseudomonadati</taxon>
        <taxon>Pseudomonadota</taxon>
        <taxon>Alphaproteobacteria</taxon>
        <taxon>Rhodobacterales</taxon>
        <taxon>Roseobacteraceae</taxon>
        <taxon>Ruegeria</taxon>
    </lineage>
</organism>
<proteinExistence type="predicted"/>
<dbReference type="Pfam" id="PF19570">
    <property type="entry name" value="DUF6088"/>
    <property type="match status" value="1"/>
</dbReference>
<dbReference type="InterPro" id="IPR045738">
    <property type="entry name" value="DUF6088"/>
</dbReference>
<gene>
    <name evidence="1" type="ORF">G0P99_10580</name>
</gene>
<name>A0A6B2NPV5_9RHOB</name>
<reference evidence="1" key="1">
    <citation type="submission" date="2020-02" db="EMBL/GenBank/DDBJ databases">
        <title>Delineation of the pyrene-degrading pathway in Roseobacter clade bacteria by genomic analysis.</title>
        <authorList>
            <person name="Zhou H."/>
            <person name="Wang H."/>
        </authorList>
    </citation>
    <scope>NUCLEOTIDE SEQUENCE</scope>
    <source>
        <strain evidence="1">PrR005</strain>
    </source>
</reference>
<dbReference type="EMBL" id="JAAGOX010000013">
    <property type="protein sequence ID" value="NDW45408.1"/>
    <property type="molecule type" value="Genomic_DNA"/>
</dbReference>
<evidence type="ECO:0000313" key="1">
    <source>
        <dbReference type="EMBL" id="NDW45408.1"/>
    </source>
</evidence>
<dbReference type="AlphaFoldDB" id="A0A6B2NPV5"/>
<accession>A0A6B2NPV5</accession>
<comment type="caution">
    <text evidence="1">The sequence shown here is derived from an EMBL/GenBank/DDBJ whole genome shotgun (WGS) entry which is preliminary data.</text>
</comment>
<protein>
    <submittedName>
        <fullName evidence="1">Type IV toxin-antitoxin system AbiEi family antitoxin domain-containing protein</fullName>
    </submittedName>
</protein>